<dbReference type="EMBL" id="VIFK01000126">
    <property type="protein sequence ID" value="TQE98844.1"/>
    <property type="molecule type" value="Genomic_DNA"/>
</dbReference>
<proteinExistence type="inferred from homology"/>
<dbReference type="SUPFAM" id="SSF53335">
    <property type="entry name" value="S-adenosyl-L-methionine-dependent methyltransferases"/>
    <property type="match status" value="1"/>
</dbReference>
<comment type="caution">
    <text evidence="7">The sequence shown here is derived from an EMBL/GenBank/DDBJ whole genome shotgun (WGS) entry which is preliminary data.</text>
</comment>
<dbReference type="AlphaFoldDB" id="A0A540VQ00"/>
<dbReference type="PANTHER" id="PTHR11265">
    <property type="entry name" value="S-ADENOSYL-METHYLTRANSFERASE MRAW"/>
    <property type="match status" value="1"/>
</dbReference>
<keyword evidence="3 6" id="KW-0489">Methyltransferase</keyword>
<dbReference type="EC" id="2.1.1.199" evidence="6"/>
<evidence type="ECO:0000256" key="6">
    <source>
        <dbReference type="HAMAP-Rule" id="MF_01007"/>
    </source>
</evidence>
<feature type="binding site" evidence="6">
    <location>
        <position position="112"/>
    </location>
    <ligand>
        <name>S-adenosyl-L-methionine</name>
        <dbReference type="ChEBI" id="CHEBI:59789"/>
    </ligand>
</feature>
<evidence type="ECO:0000256" key="2">
    <source>
        <dbReference type="ARBA" id="ARBA00022552"/>
    </source>
</evidence>
<dbReference type="Proteomes" id="UP000315400">
    <property type="component" value="Unassembled WGS sequence"/>
</dbReference>
<dbReference type="STRING" id="1260251.SPISAL_06870"/>
<dbReference type="GO" id="GO:0071424">
    <property type="term" value="F:rRNA (cytosine-N4-)-methyltransferase activity"/>
    <property type="evidence" value="ECO:0007669"/>
    <property type="project" value="UniProtKB-UniRule"/>
</dbReference>
<dbReference type="InterPro" id="IPR029063">
    <property type="entry name" value="SAM-dependent_MTases_sf"/>
</dbReference>
<dbReference type="SUPFAM" id="SSF81799">
    <property type="entry name" value="Putative methyltransferase TM0872, insert domain"/>
    <property type="match status" value="1"/>
</dbReference>
<keyword evidence="2 6" id="KW-0698">rRNA processing</keyword>
<name>A0A540VQ00_9GAMM</name>
<dbReference type="PANTHER" id="PTHR11265:SF0">
    <property type="entry name" value="12S RRNA N4-METHYLCYTIDINE METHYLTRANSFERASE"/>
    <property type="match status" value="1"/>
</dbReference>
<dbReference type="InterPro" id="IPR023397">
    <property type="entry name" value="SAM-dep_MeTrfase_MraW_recog"/>
</dbReference>
<sequence length="314" mass="34383">MAVSEAPEHRPVMLEQAIEAMHPRPHGIYVDGTFGRGGHAMALLSRLDNSACLWLVDKDPEAIALAQARHGDDPRCQILQADFADLGPHLRAAGLAGQVMGILLDLGVSSPQLDTPARGFSFLREGPLDMRMNNLTGETAAEWLAGVDERTLVSVLRDYGEERFARRIARAICRARDQGQLPETTTGLAELIATAVPRSEPGRHPATRSFQAIRIHLNDELGALDRVLGDICDLLGPGGRLVVISFHSLEDRRVKRFINRHSQVGDLPPGAGRVPPEKQPRLRRIGKALQADDLEIHSNPRARSATLRVAERLP</sequence>
<evidence type="ECO:0000256" key="4">
    <source>
        <dbReference type="ARBA" id="ARBA00022679"/>
    </source>
</evidence>
<dbReference type="RefSeq" id="WP_016353775.1">
    <property type="nucleotide sequence ID" value="NZ_MBFX01000004.1"/>
</dbReference>
<accession>A0A540VQ00</accession>
<keyword evidence="5 6" id="KW-0949">S-adenosyl-L-methionine</keyword>
<keyword evidence="6" id="KW-0963">Cytoplasm</keyword>
<comment type="function">
    <text evidence="6">Specifically methylates the N4 position of cytidine in position 1402 (C1402) of 16S rRNA.</text>
</comment>
<comment type="similarity">
    <text evidence="1 6">Belongs to the methyltransferase superfamily. RsmH family.</text>
</comment>
<dbReference type="GO" id="GO:0005737">
    <property type="term" value="C:cytoplasm"/>
    <property type="evidence" value="ECO:0007669"/>
    <property type="project" value="UniProtKB-SubCell"/>
</dbReference>
<keyword evidence="4 6" id="KW-0808">Transferase</keyword>
<dbReference type="PIRSF" id="PIRSF004486">
    <property type="entry name" value="MraW"/>
    <property type="match status" value="1"/>
</dbReference>
<feature type="binding site" evidence="6">
    <location>
        <position position="105"/>
    </location>
    <ligand>
        <name>S-adenosyl-L-methionine</name>
        <dbReference type="ChEBI" id="CHEBI:59789"/>
    </ligand>
</feature>
<dbReference type="Pfam" id="PF01795">
    <property type="entry name" value="Methyltransf_5"/>
    <property type="match status" value="1"/>
</dbReference>
<feature type="binding site" evidence="6">
    <location>
        <position position="83"/>
    </location>
    <ligand>
        <name>S-adenosyl-L-methionine</name>
        <dbReference type="ChEBI" id="CHEBI:59789"/>
    </ligand>
</feature>
<organism evidence="7 8">
    <name type="scientific">Spiribacter salinus</name>
    <dbReference type="NCBI Taxonomy" id="1335746"/>
    <lineage>
        <taxon>Bacteria</taxon>
        <taxon>Pseudomonadati</taxon>
        <taxon>Pseudomonadota</taxon>
        <taxon>Gammaproteobacteria</taxon>
        <taxon>Chromatiales</taxon>
        <taxon>Ectothiorhodospiraceae</taxon>
        <taxon>Spiribacter</taxon>
    </lineage>
</organism>
<protein>
    <recommendedName>
        <fullName evidence="6">Ribosomal RNA small subunit methyltransferase H</fullName>
        <ecNumber evidence="6">2.1.1.199</ecNumber>
    </recommendedName>
    <alternativeName>
        <fullName evidence="6">16S rRNA m(4)C1402 methyltransferase</fullName>
    </alternativeName>
    <alternativeName>
        <fullName evidence="6">rRNA (cytosine-N(4)-)-methyltransferase RsmH</fullName>
    </alternativeName>
</protein>
<feature type="binding site" evidence="6">
    <location>
        <begin position="37"/>
        <end position="39"/>
    </location>
    <ligand>
        <name>S-adenosyl-L-methionine</name>
        <dbReference type="ChEBI" id="CHEBI:59789"/>
    </ligand>
</feature>
<feature type="binding site" evidence="6">
    <location>
        <position position="57"/>
    </location>
    <ligand>
        <name>S-adenosyl-L-methionine</name>
        <dbReference type="ChEBI" id="CHEBI:59789"/>
    </ligand>
</feature>
<evidence type="ECO:0000313" key="7">
    <source>
        <dbReference type="EMBL" id="TQE98844.1"/>
    </source>
</evidence>
<dbReference type="HAMAP" id="MF_01007">
    <property type="entry name" value="16SrRNA_methyltr_H"/>
    <property type="match status" value="1"/>
</dbReference>
<evidence type="ECO:0000256" key="3">
    <source>
        <dbReference type="ARBA" id="ARBA00022603"/>
    </source>
</evidence>
<comment type="catalytic activity">
    <reaction evidence="6">
        <text>cytidine(1402) in 16S rRNA + S-adenosyl-L-methionine = N(4)-methylcytidine(1402) in 16S rRNA + S-adenosyl-L-homocysteine + H(+)</text>
        <dbReference type="Rhea" id="RHEA:42928"/>
        <dbReference type="Rhea" id="RHEA-COMP:10286"/>
        <dbReference type="Rhea" id="RHEA-COMP:10287"/>
        <dbReference type="ChEBI" id="CHEBI:15378"/>
        <dbReference type="ChEBI" id="CHEBI:57856"/>
        <dbReference type="ChEBI" id="CHEBI:59789"/>
        <dbReference type="ChEBI" id="CHEBI:74506"/>
        <dbReference type="ChEBI" id="CHEBI:82748"/>
        <dbReference type="EC" id="2.1.1.199"/>
    </reaction>
</comment>
<gene>
    <name evidence="6 7" type="primary">rsmH</name>
    <name evidence="7" type="ORF">FKY71_11705</name>
</gene>
<dbReference type="NCBIfam" id="TIGR00006">
    <property type="entry name" value="16S rRNA (cytosine(1402)-N(4))-methyltransferase RsmH"/>
    <property type="match status" value="1"/>
</dbReference>
<evidence type="ECO:0000313" key="8">
    <source>
        <dbReference type="Proteomes" id="UP000315400"/>
    </source>
</evidence>
<dbReference type="Gene3D" id="1.10.150.170">
    <property type="entry name" value="Putative methyltransferase TM0872, insert domain"/>
    <property type="match status" value="1"/>
</dbReference>
<dbReference type="InterPro" id="IPR002903">
    <property type="entry name" value="RsmH"/>
</dbReference>
<reference evidence="7 8" key="1">
    <citation type="submission" date="2019-06" db="EMBL/GenBank/DDBJ databases">
        <title>Metagenome assembled Genome of Spiribacter salinus SL48-SHIP from the microbial mat of Salt Lake 48 (Novosibirsk region, Russia).</title>
        <authorList>
            <person name="Shipova A."/>
            <person name="Rozanov A.S."/>
            <person name="Bryanskaya A.V."/>
            <person name="Peltek S.E."/>
        </authorList>
    </citation>
    <scope>NUCLEOTIDE SEQUENCE [LARGE SCALE GENOMIC DNA]</scope>
    <source>
        <strain evidence="7">SL48-SHIP-2</strain>
    </source>
</reference>
<evidence type="ECO:0000256" key="1">
    <source>
        <dbReference type="ARBA" id="ARBA00010396"/>
    </source>
</evidence>
<dbReference type="Gene3D" id="3.40.50.150">
    <property type="entry name" value="Vaccinia Virus protein VP39"/>
    <property type="match status" value="1"/>
</dbReference>
<evidence type="ECO:0000256" key="5">
    <source>
        <dbReference type="ARBA" id="ARBA00022691"/>
    </source>
</evidence>
<dbReference type="GO" id="GO:0070475">
    <property type="term" value="P:rRNA base methylation"/>
    <property type="evidence" value="ECO:0007669"/>
    <property type="project" value="UniProtKB-UniRule"/>
</dbReference>
<comment type="subcellular location">
    <subcellularLocation>
        <location evidence="6">Cytoplasm</location>
    </subcellularLocation>
</comment>